<dbReference type="GO" id="GO:0006412">
    <property type="term" value="P:translation"/>
    <property type="evidence" value="ECO:0007669"/>
    <property type="project" value="InterPro"/>
</dbReference>
<dbReference type="FunFam" id="2.40.10.190:FF:000001">
    <property type="entry name" value="60S ribosomal protein L35a"/>
    <property type="match status" value="1"/>
</dbReference>
<dbReference type="HAMAP" id="MF_00573">
    <property type="entry name" value="Ribosomal_eL33"/>
    <property type="match status" value="1"/>
</dbReference>
<proteinExistence type="inferred from homology"/>
<gene>
    <name evidence="4" type="primary">RPL33B</name>
    <name evidence="4" type="ORF">GGH94_001158</name>
</gene>
<evidence type="ECO:0000313" key="4">
    <source>
        <dbReference type="EMBL" id="KAJ2866991.1"/>
    </source>
</evidence>
<organism evidence="4 5">
    <name type="scientific">Coemansia aciculifera</name>
    <dbReference type="NCBI Taxonomy" id="417176"/>
    <lineage>
        <taxon>Eukaryota</taxon>
        <taxon>Fungi</taxon>
        <taxon>Fungi incertae sedis</taxon>
        <taxon>Zoopagomycota</taxon>
        <taxon>Kickxellomycotina</taxon>
        <taxon>Kickxellomycetes</taxon>
        <taxon>Kickxellales</taxon>
        <taxon>Kickxellaceae</taxon>
        <taxon>Coemansia</taxon>
    </lineage>
</organism>
<comment type="caution">
    <text evidence="4">The sequence shown here is derived from an EMBL/GenBank/DDBJ whole genome shotgun (WGS) entry which is preliminary data.</text>
</comment>
<dbReference type="InterPro" id="IPR009000">
    <property type="entry name" value="Transl_B-barrel_sf"/>
</dbReference>
<dbReference type="SUPFAM" id="SSF50447">
    <property type="entry name" value="Translation proteins"/>
    <property type="match status" value="1"/>
</dbReference>
<dbReference type="GO" id="GO:1990904">
    <property type="term" value="C:ribonucleoprotein complex"/>
    <property type="evidence" value="ECO:0007669"/>
    <property type="project" value="UniProtKB-KW"/>
</dbReference>
<dbReference type="EMBL" id="JANBUY010000027">
    <property type="protein sequence ID" value="KAJ2866991.1"/>
    <property type="molecule type" value="Genomic_DNA"/>
</dbReference>
<reference evidence="4" key="1">
    <citation type="submission" date="2022-07" db="EMBL/GenBank/DDBJ databases">
        <title>Phylogenomic reconstructions and comparative analyses of Kickxellomycotina fungi.</title>
        <authorList>
            <person name="Reynolds N.K."/>
            <person name="Stajich J.E."/>
            <person name="Barry K."/>
            <person name="Grigoriev I.V."/>
            <person name="Crous P."/>
            <person name="Smith M.E."/>
        </authorList>
    </citation>
    <scope>NUCLEOTIDE SEQUENCE</scope>
    <source>
        <strain evidence="4">RSA 476</strain>
    </source>
</reference>
<evidence type="ECO:0000256" key="1">
    <source>
        <dbReference type="ARBA" id="ARBA00009269"/>
    </source>
</evidence>
<keyword evidence="5" id="KW-1185">Reference proteome</keyword>
<evidence type="ECO:0000313" key="5">
    <source>
        <dbReference type="Proteomes" id="UP001140074"/>
    </source>
</evidence>
<dbReference type="InterPro" id="IPR001780">
    <property type="entry name" value="Ribosomal_eL33"/>
</dbReference>
<sequence length="130" mass="14833">MSDIRYVSNDNGNGVLASDGYVMDAINFDGWIRGRFLGFKRGKRTQYEHTALLQLENVNSKEETTFYEGKRVAYLYRAPTEKKGTHIRCIWGRITRPHGNSGVVRAKFRHNLPPHAMGASVRVMLYPSTI</sequence>
<dbReference type="AlphaFoldDB" id="A0A9W8IPC2"/>
<dbReference type="GO" id="GO:0005840">
    <property type="term" value="C:ribosome"/>
    <property type="evidence" value="ECO:0007669"/>
    <property type="project" value="UniProtKB-KW"/>
</dbReference>
<dbReference type="Pfam" id="PF01247">
    <property type="entry name" value="Ribosomal_L35Ae"/>
    <property type="match status" value="1"/>
</dbReference>
<dbReference type="Gene3D" id="2.40.10.190">
    <property type="entry name" value="translation elongation factor selb, chain A, domain 4"/>
    <property type="match status" value="1"/>
</dbReference>
<dbReference type="PANTHER" id="PTHR10902">
    <property type="entry name" value="60S RIBOSOMAL PROTEIN L35A"/>
    <property type="match status" value="1"/>
</dbReference>
<dbReference type="Proteomes" id="UP001140074">
    <property type="component" value="Unassembled WGS sequence"/>
</dbReference>
<keyword evidence="3" id="KW-0687">Ribonucleoprotein</keyword>
<keyword evidence="2 4" id="KW-0689">Ribosomal protein</keyword>
<evidence type="ECO:0000256" key="3">
    <source>
        <dbReference type="ARBA" id="ARBA00023274"/>
    </source>
</evidence>
<name>A0A9W8IPC2_9FUNG</name>
<evidence type="ECO:0000256" key="2">
    <source>
        <dbReference type="ARBA" id="ARBA00022980"/>
    </source>
</evidence>
<protein>
    <submittedName>
        <fullName evidence="4">60S ribosomal protein L33B</fullName>
    </submittedName>
</protein>
<accession>A0A9W8IPC2</accession>
<dbReference type="GO" id="GO:0003735">
    <property type="term" value="F:structural constituent of ribosome"/>
    <property type="evidence" value="ECO:0007669"/>
    <property type="project" value="InterPro"/>
</dbReference>
<dbReference type="InterPro" id="IPR038661">
    <property type="entry name" value="Ribosomal_eL33_sf"/>
</dbReference>
<comment type="similarity">
    <text evidence="1">Belongs to the eukaryotic ribosomal protein eL33 family.</text>
</comment>